<evidence type="ECO:0000256" key="6">
    <source>
        <dbReference type="ARBA" id="ARBA00022763"/>
    </source>
</evidence>
<dbReference type="PANTHER" id="PTHR47707:SF1">
    <property type="entry name" value="NUDIX HYDROLASE FAMILY PROTEIN"/>
    <property type="match status" value="1"/>
</dbReference>
<evidence type="ECO:0000256" key="7">
    <source>
        <dbReference type="ARBA" id="ARBA00022801"/>
    </source>
</evidence>
<dbReference type="InterPro" id="IPR020476">
    <property type="entry name" value="Nudix_hydrolase"/>
</dbReference>
<reference evidence="13 14" key="1">
    <citation type="submission" date="2019-03" db="EMBL/GenBank/DDBJ databases">
        <title>Genomic Encyclopedia of Type Strains, Phase IV (KMG-IV): sequencing the most valuable type-strain genomes for metagenomic binning, comparative biology and taxonomic classification.</title>
        <authorList>
            <person name="Goeker M."/>
        </authorList>
    </citation>
    <scope>NUCLEOTIDE SEQUENCE [LARGE SCALE GENOMIC DNA]</scope>
    <source>
        <strain evidence="13 14">DSM 45934</strain>
    </source>
</reference>
<feature type="domain" description="Nudix hydrolase" evidence="12">
    <location>
        <begin position="106"/>
        <end position="232"/>
    </location>
</feature>
<dbReference type="GO" id="GO:0044715">
    <property type="term" value="F:8-oxo-dGDP phosphatase activity"/>
    <property type="evidence" value="ECO:0007669"/>
    <property type="project" value="TreeGrafter"/>
</dbReference>
<comment type="caution">
    <text evidence="13">The sequence shown here is derived from an EMBL/GenBank/DDBJ whole genome shotgun (WGS) entry which is preliminary data.</text>
</comment>
<dbReference type="GO" id="GO:0046872">
    <property type="term" value="F:metal ion binding"/>
    <property type="evidence" value="ECO:0007669"/>
    <property type="project" value="UniProtKB-KW"/>
</dbReference>
<dbReference type="GO" id="GO:0035539">
    <property type="term" value="F:8-oxo-7,8-dihydrodeoxyguanosine triphosphate pyrophosphatase activity"/>
    <property type="evidence" value="ECO:0007669"/>
    <property type="project" value="UniProtKB-EC"/>
</dbReference>
<dbReference type="Pfam" id="PF00293">
    <property type="entry name" value="NUDIX"/>
    <property type="match status" value="1"/>
</dbReference>
<dbReference type="InterPro" id="IPR015797">
    <property type="entry name" value="NUDIX_hydrolase-like_dom_sf"/>
</dbReference>
<evidence type="ECO:0000256" key="11">
    <source>
        <dbReference type="ARBA" id="ARBA00038905"/>
    </source>
</evidence>
<dbReference type="AlphaFoldDB" id="A0A4R2JJA6"/>
<evidence type="ECO:0000256" key="5">
    <source>
        <dbReference type="ARBA" id="ARBA00022723"/>
    </source>
</evidence>
<dbReference type="EC" id="3.6.1.55" evidence="11"/>
<dbReference type="PROSITE" id="PS51462">
    <property type="entry name" value="NUDIX"/>
    <property type="match status" value="1"/>
</dbReference>
<evidence type="ECO:0000256" key="4">
    <source>
        <dbReference type="ARBA" id="ARBA00022705"/>
    </source>
</evidence>
<dbReference type="Proteomes" id="UP000295680">
    <property type="component" value="Unassembled WGS sequence"/>
</dbReference>
<evidence type="ECO:0000256" key="3">
    <source>
        <dbReference type="ARBA" id="ARBA00022457"/>
    </source>
</evidence>
<sequence>MPVLRATALAHAPARTVTGALIELAARRAHLVSVADFTVEALLPREPFRAARLTGQCAQTAAGTLVTCSFSWVGGVVDAMLTRTSVLSIATSLAEGAKARAEALADAPVVVGTVIVRDRRILAQQRAFPDSVAGLWELPGGRVEPGETDADAVHRECDEELGVGVQPGERVGPDVVLPSGKLLRIYRGTIPADATPVAREHKGLRWLRRDELTDVEWLPADRILLDCLVDLL</sequence>
<dbReference type="InterPro" id="IPR047127">
    <property type="entry name" value="MutT-like"/>
</dbReference>
<dbReference type="PRINTS" id="PR00502">
    <property type="entry name" value="NUDIXFAMILY"/>
</dbReference>
<comment type="catalytic activity">
    <reaction evidence="10">
        <text>8-oxo-dGTP + H2O = 8-oxo-dGMP + diphosphate + H(+)</text>
        <dbReference type="Rhea" id="RHEA:31575"/>
        <dbReference type="ChEBI" id="CHEBI:15377"/>
        <dbReference type="ChEBI" id="CHEBI:15378"/>
        <dbReference type="ChEBI" id="CHEBI:33019"/>
        <dbReference type="ChEBI" id="CHEBI:63224"/>
        <dbReference type="ChEBI" id="CHEBI:77896"/>
        <dbReference type="EC" id="3.6.1.55"/>
    </reaction>
</comment>
<evidence type="ECO:0000259" key="12">
    <source>
        <dbReference type="PROSITE" id="PS51462"/>
    </source>
</evidence>
<dbReference type="Gene3D" id="3.90.79.10">
    <property type="entry name" value="Nucleoside Triphosphate Pyrophosphohydrolase"/>
    <property type="match status" value="1"/>
</dbReference>
<accession>A0A4R2JJA6</accession>
<keyword evidence="14" id="KW-1185">Reference proteome</keyword>
<protein>
    <recommendedName>
        <fullName evidence="11">8-oxo-dGTP diphosphatase</fullName>
        <ecNumber evidence="11">3.6.1.55</ecNumber>
    </recommendedName>
</protein>
<keyword evidence="8" id="KW-0460">Magnesium</keyword>
<comment type="cofactor">
    <cofactor evidence="1">
        <name>Mg(2+)</name>
        <dbReference type="ChEBI" id="CHEBI:18420"/>
    </cofactor>
</comment>
<dbReference type="GO" id="GO:0006281">
    <property type="term" value="P:DNA repair"/>
    <property type="evidence" value="ECO:0007669"/>
    <property type="project" value="UniProtKB-KW"/>
</dbReference>
<evidence type="ECO:0000256" key="8">
    <source>
        <dbReference type="ARBA" id="ARBA00022842"/>
    </source>
</evidence>
<keyword evidence="4" id="KW-0235">DNA replication</keyword>
<evidence type="ECO:0000256" key="10">
    <source>
        <dbReference type="ARBA" id="ARBA00035861"/>
    </source>
</evidence>
<keyword evidence="5" id="KW-0479">Metal-binding</keyword>
<dbReference type="InterPro" id="IPR000086">
    <property type="entry name" value="NUDIX_hydrolase_dom"/>
</dbReference>
<evidence type="ECO:0000256" key="1">
    <source>
        <dbReference type="ARBA" id="ARBA00001946"/>
    </source>
</evidence>
<evidence type="ECO:0000313" key="13">
    <source>
        <dbReference type="EMBL" id="TCO58562.1"/>
    </source>
</evidence>
<proteinExistence type="inferred from homology"/>
<gene>
    <name evidence="13" type="ORF">EV192_105633</name>
</gene>
<dbReference type="EMBL" id="SLWS01000005">
    <property type="protein sequence ID" value="TCO58562.1"/>
    <property type="molecule type" value="Genomic_DNA"/>
</dbReference>
<evidence type="ECO:0000313" key="14">
    <source>
        <dbReference type="Proteomes" id="UP000295680"/>
    </source>
</evidence>
<evidence type="ECO:0000256" key="2">
    <source>
        <dbReference type="ARBA" id="ARBA00005582"/>
    </source>
</evidence>
<evidence type="ECO:0000256" key="9">
    <source>
        <dbReference type="ARBA" id="ARBA00023204"/>
    </source>
</evidence>
<dbReference type="SUPFAM" id="SSF55811">
    <property type="entry name" value="Nudix"/>
    <property type="match status" value="1"/>
</dbReference>
<dbReference type="GO" id="GO:0008413">
    <property type="term" value="F:8-oxo-7,8-dihydroguanosine triphosphate pyrophosphatase activity"/>
    <property type="evidence" value="ECO:0007669"/>
    <property type="project" value="TreeGrafter"/>
</dbReference>
<keyword evidence="3" id="KW-0515">Mutator protein</keyword>
<keyword evidence="7" id="KW-0378">Hydrolase</keyword>
<dbReference type="RefSeq" id="WP_341770894.1">
    <property type="nucleotide sequence ID" value="NZ_SLWS01000005.1"/>
</dbReference>
<dbReference type="PANTHER" id="PTHR47707">
    <property type="entry name" value="8-OXO-DGTP DIPHOSPHATASE"/>
    <property type="match status" value="1"/>
</dbReference>
<name>A0A4R2JJA6_9PSEU</name>
<dbReference type="GO" id="GO:0044716">
    <property type="term" value="F:8-oxo-GDP phosphatase activity"/>
    <property type="evidence" value="ECO:0007669"/>
    <property type="project" value="TreeGrafter"/>
</dbReference>
<organism evidence="13 14">
    <name type="scientific">Actinocrispum wychmicini</name>
    <dbReference type="NCBI Taxonomy" id="1213861"/>
    <lineage>
        <taxon>Bacteria</taxon>
        <taxon>Bacillati</taxon>
        <taxon>Actinomycetota</taxon>
        <taxon>Actinomycetes</taxon>
        <taxon>Pseudonocardiales</taxon>
        <taxon>Pseudonocardiaceae</taxon>
        <taxon>Actinocrispum</taxon>
    </lineage>
</organism>
<keyword evidence="6" id="KW-0227">DNA damage</keyword>
<dbReference type="CDD" id="cd03425">
    <property type="entry name" value="NUDIX_MutT_NudA_like"/>
    <property type="match status" value="1"/>
</dbReference>
<keyword evidence="9" id="KW-0234">DNA repair</keyword>
<comment type="similarity">
    <text evidence="2">Belongs to the Nudix hydrolase family.</text>
</comment>
<dbReference type="GO" id="GO:0006260">
    <property type="term" value="P:DNA replication"/>
    <property type="evidence" value="ECO:0007669"/>
    <property type="project" value="UniProtKB-KW"/>
</dbReference>